<feature type="transmembrane region" description="Helical" evidence="1">
    <location>
        <begin position="75"/>
        <end position="97"/>
    </location>
</feature>
<dbReference type="EMBL" id="JALNMH010000009">
    <property type="protein sequence ID" value="MCK7594383.1"/>
    <property type="molecule type" value="Genomic_DNA"/>
</dbReference>
<reference evidence="2" key="1">
    <citation type="submission" date="2022-04" db="EMBL/GenBank/DDBJ databases">
        <title>Lysobacter sp. CAU 1642 isolated from sea sand.</title>
        <authorList>
            <person name="Kim W."/>
        </authorList>
    </citation>
    <scope>NUCLEOTIDE SEQUENCE</scope>
    <source>
        <strain evidence="2">CAU 1642</strain>
    </source>
</reference>
<keyword evidence="1" id="KW-1133">Transmembrane helix</keyword>
<keyword evidence="1" id="KW-0812">Transmembrane</keyword>
<accession>A0ABT0GIK4</accession>
<dbReference type="InterPro" id="IPR025597">
    <property type="entry name" value="DUF4345"/>
</dbReference>
<protein>
    <submittedName>
        <fullName evidence="2">DUF4345 domain-containing protein</fullName>
    </submittedName>
</protein>
<evidence type="ECO:0000256" key="1">
    <source>
        <dbReference type="SAM" id="Phobius"/>
    </source>
</evidence>
<proteinExistence type="predicted"/>
<dbReference type="Proteomes" id="UP001431449">
    <property type="component" value="Unassembled WGS sequence"/>
</dbReference>
<keyword evidence="1" id="KW-0472">Membrane</keyword>
<name>A0ABT0GIK4_9GAMM</name>
<dbReference type="Pfam" id="PF14248">
    <property type="entry name" value="DUF4345"/>
    <property type="match status" value="1"/>
</dbReference>
<keyword evidence="3" id="KW-1185">Reference proteome</keyword>
<gene>
    <name evidence="2" type="ORF">M0G41_11965</name>
</gene>
<comment type="caution">
    <text evidence="2">The sequence shown here is derived from an EMBL/GenBank/DDBJ whole genome shotgun (WGS) entry which is preliminary data.</text>
</comment>
<feature type="transmembrane region" description="Helical" evidence="1">
    <location>
        <begin position="51"/>
        <end position="68"/>
    </location>
</feature>
<evidence type="ECO:0000313" key="2">
    <source>
        <dbReference type="EMBL" id="MCK7594383.1"/>
    </source>
</evidence>
<evidence type="ECO:0000313" key="3">
    <source>
        <dbReference type="Proteomes" id="UP001431449"/>
    </source>
</evidence>
<sequence length="130" mass="13709">MRARLERTLLWVAGLGFVGFGLAFLVAPLRTLAEAGIEIEGALAAVELRAFYGGLELGLGSLLLAAALREEYRRAGLWLCLASYGAIGLTRAAGMWVEGVSTPFLWFAVAVEIGLGAGAALALRSNQAMR</sequence>
<feature type="transmembrane region" description="Helical" evidence="1">
    <location>
        <begin position="103"/>
        <end position="123"/>
    </location>
</feature>
<organism evidence="2 3">
    <name type="scientific">Pseudomarimonas salicorniae</name>
    <dbReference type="NCBI Taxonomy" id="2933270"/>
    <lineage>
        <taxon>Bacteria</taxon>
        <taxon>Pseudomonadati</taxon>
        <taxon>Pseudomonadota</taxon>
        <taxon>Gammaproteobacteria</taxon>
        <taxon>Lysobacterales</taxon>
        <taxon>Lysobacteraceae</taxon>
        <taxon>Pseudomarimonas</taxon>
    </lineage>
</organism>
<dbReference type="RefSeq" id="WP_248209490.1">
    <property type="nucleotide sequence ID" value="NZ_JALNMH010000009.1"/>
</dbReference>